<proteinExistence type="predicted"/>
<reference evidence="3" key="1">
    <citation type="submission" date="2014-09" db="EMBL/GenBank/DDBJ databases">
        <authorList>
            <person name="Sharma Rahul"/>
            <person name="Thines Marco"/>
        </authorList>
    </citation>
    <scope>NUCLEOTIDE SEQUENCE [LARGE SCALE GENOMIC DNA]</scope>
</reference>
<organism evidence="2 3">
    <name type="scientific">Plasmopara halstedii</name>
    <name type="common">Downy mildew of sunflower</name>
    <dbReference type="NCBI Taxonomy" id="4781"/>
    <lineage>
        <taxon>Eukaryota</taxon>
        <taxon>Sar</taxon>
        <taxon>Stramenopiles</taxon>
        <taxon>Oomycota</taxon>
        <taxon>Peronosporomycetes</taxon>
        <taxon>Peronosporales</taxon>
        <taxon>Peronosporaceae</taxon>
        <taxon>Plasmopara</taxon>
    </lineage>
</organism>
<dbReference type="AlphaFoldDB" id="A0A0P1A5G4"/>
<dbReference type="RefSeq" id="XP_024572165.1">
    <property type="nucleotide sequence ID" value="XM_024728159.1"/>
</dbReference>
<dbReference type="EMBL" id="CCYD01000109">
    <property type="protein sequence ID" value="CEG35796.1"/>
    <property type="molecule type" value="Genomic_DNA"/>
</dbReference>
<evidence type="ECO:0000313" key="2">
    <source>
        <dbReference type="EMBL" id="CEG35796.1"/>
    </source>
</evidence>
<feature type="region of interest" description="Disordered" evidence="1">
    <location>
        <begin position="79"/>
        <end position="130"/>
    </location>
</feature>
<dbReference type="GeneID" id="36395182"/>
<keyword evidence="3" id="KW-1185">Reference proteome</keyword>
<accession>A0A0P1A5G4</accession>
<evidence type="ECO:0000313" key="3">
    <source>
        <dbReference type="Proteomes" id="UP000054928"/>
    </source>
</evidence>
<sequence length="130" mass="13730">MPCVYAKPYEKDGHPADVLCGLTAAVPGTRASECGSHPEAEPAAVSELGVQQFPFPVAKGAPPSDEVTFSSARRLGAALTERDNSQREADGAQSAPGSRVLPYSGLQPKKDARQNANDDGLCPPKFEEHR</sequence>
<dbReference type="Proteomes" id="UP000054928">
    <property type="component" value="Unassembled WGS sequence"/>
</dbReference>
<name>A0A0P1A5G4_PLAHL</name>
<feature type="compositionally biased region" description="Basic and acidic residues" evidence="1">
    <location>
        <begin position="80"/>
        <end position="90"/>
    </location>
</feature>
<evidence type="ECO:0000256" key="1">
    <source>
        <dbReference type="SAM" id="MobiDB-lite"/>
    </source>
</evidence>
<protein>
    <submittedName>
        <fullName evidence="2">Uncharacterized protein</fullName>
    </submittedName>
</protein>